<evidence type="ECO:0000259" key="3">
    <source>
        <dbReference type="Pfam" id="PF01551"/>
    </source>
</evidence>
<evidence type="ECO:0000256" key="1">
    <source>
        <dbReference type="SAM" id="MobiDB-lite"/>
    </source>
</evidence>
<evidence type="ECO:0000256" key="2">
    <source>
        <dbReference type="SAM" id="SignalP"/>
    </source>
</evidence>
<dbReference type="EMBL" id="RCDB01000004">
    <property type="protein sequence ID" value="RLK46617.1"/>
    <property type="molecule type" value="Genomic_DNA"/>
</dbReference>
<organism evidence="4 5">
    <name type="scientific">Microbacterium telephonicum</name>
    <dbReference type="NCBI Taxonomy" id="1714841"/>
    <lineage>
        <taxon>Bacteria</taxon>
        <taxon>Bacillati</taxon>
        <taxon>Actinomycetota</taxon>
        <taxon>Actinomycetes</taxon>
        <taxon>Micrococcales</taxon>
        <taxon>Microbacteriaceae</taxon>
        <taxon>Microbacterium</taxon>
    </lineage>
</organism>
<accession>A0A498BUK4</accession>
<dbReference type="InterPro" id="IPR007253">
    <property type="entry name" value="Cell_wall-bd_2"/>
</dbReference>
<dbReference type="Gene3D" id="2.60.40.2700">
    <property type="match status" value="1"/>
</dbReference>
<dbReference type="SUPFAM" id="SSF51261">
    <property type="entry name" value="Duplicated hybrid motif"/>
    <property type="match status" value="1"/>
</dbReference>
<gene>
    <name evidence="4" type="ORF">C7474_2801</name>
</gene>
<dbReference type="InterPro" id="IPR011055">
    <property type="entry name" value="Dup_hybrid_motif"/>
</dbReference>
<comment type="caution">
    <text evidence="4">The sequence shown here is derived from an EMBL/GenBank/DDBJ whole genome shotgun (WGS) entry which is preliminary data.</text>
</comment>
<sequence length="660" mass="69438">MSPPRRTVFITLTMVAALALTPVPAAADVQTPTGPATAASTPTPPVTPAPDEGATPPHPEEDVHDHSGPTEPLTIEPWDEPMDFPSRQMSRGLAAPIWHLPFEPGQRWSAGGPHRDSDGTAWGALDFAPGSSPNRRVVAVAEGRVYRVTCPNGWFLGIDHGGGWKSEYYHLAGAQEHLIGQWVPAGAYLGEAGNTLPCGGSSNGPHVHLSILHGDAPQPGPGTQRPYHPVDGMRFGDYVIRQGSALHQGTWHDLAGNVIFRNWGCCLTSTTPTPQRFSSTPAPRIQGLPDVANVLTAEVADWQPVATFTYQWKRDGSSIPGATNREYLVTKSDRGAQLTVVSEGRRTGYWPEVRSSTSVQVPTPVTRYGGVDRYQTSAMISAATFVAPVDRVLVATGADFPDALTASAASRGAGPVLLTERDALPVDIEQEIRRLQPREIVVVGSTASISASVADRLEALAPEVRRVGGVDRFQTAAMLSEMAFDPGQALVYVATGANYPDALSAAATAKGPVVLALRDEVPTATMTELKRLRPQRIVIVGDSASISAATLNHIWAHTGSPVDRVSGADRFGTSAAIVRSTGIAPAERVYVASGERFPDAVSGAAAAAAAVAPLLIAQQGALPSNTADLVAQLSPARVSLLGAADAVSETVARRLAELAR</sequence>
<dbReference type="Pfam" id="PF04122">
    <property type="entry name" value="CW_binding_2"/>
    <property type="match status" value="3"/>
</dbReference>
<feature type="signal peptide" evidence="2">
    <location>
        <begin position="1"/>
        <end position="27"/>
    </location>
</feature>
<protein>
    <submittedName>
        <fullName evidence="4">Peptidase M23-like protein</fullName>
    </submittedName>
</protein>
<feature type="compositionally biased region" description="Low complexity" evidence="1">
    <location>
        <begin position="28"/>
        <end position="41"/>
    </location>
</feature>
<proteinExistence type="predicted"/>
<dbReference type="AlphaFoldDB" id="A0A498BUK4"/>
<dbReference type="InterPro" id="IPR051922">
    <property type="entry name" value="Bact_Sporulation_Assoc"/>
</dbReference>
<dbReference type="PANTHER" id="PTHR30032">
    <property type="entry name" value="N-ACETYLMURAMOYL-L-ALANINE AMIDASE-RELATED"/>
    <property type="match status" value="1"/>
</dbReference>
<keyword evidence="5" id="KW-1185">Reference proteome</keyword>
<evidence type="ECO:0000313" key="5">
    <source>
        <dbReference type="Proteomes" id="UP000273158"/>
    </source>
</evidence>
<name>A0A498BUK4_9MICO</name>
<dbReference type="Gene3D" id="2.70.70.10">
    <property type="entry name" value="Glucose Permease (Domain IIA)"/>
    <property type="match status" value="1"/>
</dbReference>
<feature type="compositionally biased region" description="Basic and acidic residues" evidence="1">
    <location>
        <begin position="58"/>
        <end position="68"/>
    </location>
</feature>
<dbReference type="Pfam" id="PF01551">
    <property type="entry name" value="Peptidase_M23"/>
    <property type="match status" value="1"/>
</dbReference>
<dbReference type="Proteomes" id="UP000273158">
    <property type="component" value="Unassembled WGS sequence"/>
</dbReference>
<feature type="region of interest" description="Disordered" evidence="1">
    <location>
        <begin position="28"/>
        <end position="81"/>
    </location>
</feature>
<dbReference type="InterPro" id="IPR016047">
    <property type="entry name" value="M23ase_b-sheet_dom"/>
</dbReference>
<dbReference type="CDD" id="cd12797">
    <property type="entry name" value="M23_peptidase"/>
    <property type="match status" value="1"/>
</dbReference>
<dbReference type="PANTHER" id="PTHR30032:SF1">
    <property type="entry name" value="N-ACETYLMURAMOYL-L-ALANINE AMIDASE LYTC"/>
    <property type="match status" value="1"/>
</dbReference>
<evidence type="ECO:0000313" key="4">
    <source>
        <dbReference type="EMBL" id="RLK46617.1"/>
    </source>
</evidence>
<feature type="chain" id="PRO_5019802047" evidence="2">
    <location>
        <begin position="28"/>
        <end position="660"/>
    </location>
</feature>
<feature type="domain" description="M23ase beta-sheet core" evidence="3">
    <location>
        <begin position="132"/>
        <end position="215"/>
    </location>
</feature>
<reference evidence="4 5" key="1">
    <citation type="journal article" date="2015" name="Stand. Genomic Sci.">
        <title>Genomic Encyclopedia of Bacterial and Archaeal Type Strains, Phase III: the genomes of soil and plant-associated and newly described type strains.</title>
        <authorList>
            <person name="Whitman W.B."/>
            <person name="Woyke T."/>
            <person name="Klenk H.P."/>
            <person name="Zhou Y."/>
            <person name="Lilburn T.G."/>
            <person name="Beck B.J."/>
            <person name="De Vos P."/>
            <person name="Vandamme P."/>
            <person name="Eisen J.A."/>
            <person name="Garrity G."/>
            <person name="Hugenholtz P."/>
            <person name="Kyrpides N.C."/>
        </authorList>
    </citation>
    <scope>NUCLEOTIDE SEQUENCE [LARGE SCALE GENOMIC DNA]</scope>
    <source>
        <strain evidence="4 5">S2T63</strain>
    </source>
</reference>
<keyword evidence="2" id="KW-0732">Signal</keyword>